<dbReference type="Gene3D" id="3.30.70.330">
    <property type="match status" value="1"/>
</dbReference>
<sequence length="276" mass="29020">MSGTENKLNTSLDDILMTERAGRRGRGARRNNAGRRSTGAPVGGVSKPTKAKQPIKAAPTVPTGPASGDHKIMISNLPQDVEETQLKDYFATAVQVGRPKKVTVQYGANGRSLGTATVTFTRQEQAAKATAALQGVKIDSRPIRVEMLVSAANVAAATARPNNLADRVTYATPPHINSTKSNARSSQPKKDKPKPVTETKAAPGGARGARGGRAGRGRGRDGRGGRERTKKKTVEELDAEMDDYFPAADGGNDAMVTNGGAVQSAVADTNMDDEMI</sequence>
<organism evidence="5 6">
    <name type="scientific">Byssothecium circinans</name>
    <dbReference type="NCBI Taxonomy" id="147558"/>
    <lineage>
        <taxon>Eukaryota</taxon>
        <taxon>Fungi</taxon>
        <taxon>Dikarya</taxon>
        <taxon>Ascomycota</taxon>
        <taxon>Pezizomycotina</taxon>
        <taxon>Dothideomycetes</taxon>
        <taxon>Pleosporomycetidae</taxon>
        <taxon>Pleosporales</taxon>
        <taxon>Massarineae</taxon>
        <taxon>Massarinaceae</taxon>
        <taxon>Byssothecium</taxon>
    </lineage>
</organism>
<proteinExistence type="predicted"/>
<dbReference type="SMART" id="SM00360">
    <property type="entry name" value="RRM"/>
    <property type="match status" value="1"/>
</dbReference>
<protein>
    <submittedName>
        <fullName evidence="5">RNA-binding domain-containing protein</fullName>
    </submittedName>
</protein>
<feature type="compositionally biased region" description="Polar residues" evidence="3">
    <location>
        <begin position="1"/>
        <end position="12"/>
    </location>
</feature>
<evidence type="ECO:0000313" key="5">
    <source>
        <dbReference type="EMBL" id="KAF1956314.1"/>
    </source>
</evidence>
<dbReference type="InterPro" id="IPR035979">
    <property type="entry name" value="RBD_domain_sf"/>
</dbReference>
<evidence type="ECO:0000259" key="4">
    <source>
        <dbReference type="PROSITE" id="PS50102"/>
    </source>
</evidence>
<feature type="region of interest" description="Disordered" evidence="3">
    <location>
        <begin position="169"/>
        <end position="238"/>
    </location>
</feature>
<feature type="compositionally biased region" description="Basic residues" evidence="3">
    <location>
        <begin position="23"/>
        <end position="33"/>
    </location>
</feature>
<evidence type="ECO:0000256" key="3">
    <source>
        <dbReference type="SAM" id="MobiDB-lite"/>
    </source>
</evidence>
<dbReference type="SUPFAM" id="SSF54928">
    <property type="entry name" value="RNA-binding domain, RBD"/>
    <property type="match status" value="1"/>
</dbReference>
<feature type="region of interest" description="Disordered" evidence="3">
    <location>
        <begin position="1"/>
        <end position="70"/>
    </location>
</feature>
<dbReference type="GO" id="GO:0003729">
    <property type="term" value="F:mRNA binding"/>
    <property type="evidence" value="ECO:0007669"/>
    <property type="project" value="TreeGrafter"/>
</dbReference>
<evidence type="ECO:0000256" key="1">
    <source>
        <dbReference type="ARBA" id="ARBA00022884"/>
    </source>
</evidence>
<gene>
    <name evidence="5" type="ORF">CC80DRAFT_563094</name>
</gene>
<feature type="compositionally biased region" description="Gly residues" evidence="3">
    <location>
        <begin position="205"/>
        <end position="214"/>
    </location>
</feature>
<dbReference type="PROSITE" id="PS50102">
    <property type="entry name" value="RRM"/>
    <property type="match status" value="1"/>
</dbReference>
<reference evidence="5" key="1">
    <citation type="journal article" date="2020" name="Stud. Mycol.">
        <title>101 Dothideomycetes genomes: a test case for predicting lifestyles and emergence of pathogens.</title>
        <authorList>
            <person name="Haridas S."/>
            <person name="Albert R."/>
            <person name="Binder M."/>
            <person name="Bloem J."/>
            <person name="Labutti K."/>
            <person name="Salamov A."/>
            <person name="Andreopoulos B."/>
            <person name="Baker S."/>
            <person name="Barry K."/>
            <person name="Bills G."/>
            <person name="Bluhm B."/>
            <person name="Cannon C."/>
            <person name="Castanera R."/>
            <person name="Culley D."/>
            <person name="Daum C."/>
            <person name="Ezra D."/>
            <person name="Gonzalez J."/>
            <person name="Henrissat B."/>
            <person name="Kuo A."/>
            <person name="Liang C."/>
            <person name="Lipzen A."/>
            <person name="Lutzoni F."/>
            <person name="Magnuson J."/>
            <person name="Mondo S."/>
            <person name="Nolan M."/>
            <person name="Ohm R."/>
            <person name="Pangilinan J."/>
            <person name="Park H.-J."/>
            <person name="Ramirez L."/>
            <person name="Alfaro M."/>
            <person name="Sun H."/>
            <person name="Tritt A."/>
            <person name="Yoshinaga Y."/>
            <person name="Zwiers L.-H."/>
            <person name="Turgeon B."/>
            <person name="Goodwin S."/>
            <person name="Spatafora J."/>
            <person name="Crous P."/>
            <person name="Grigoriev I."/>
        </authorList>
    </citation>
    <scope>NUCLEOTIDE SEQUENCE</scope>
    <source>
        <strain evidence="5">CBS 675.92</strain>
    </source>
</reference>
<feature type="compositionally biased region" description="Basic and acidic residues" evidence="3">
    <location>
        <begin position="188"/>
        <end position="197"/>
    </location>
</feature>
<feature type="domain" description="RRM" evidence="4">
    <location>
        <begin position="70"/>
        <end position="150"/>
    </location>
</feature>
<dbReference type="GO" id="GO:0005634">
    <property type="term" value="C:nucleus"/>
    <property type="evidence" value="ECO:0007669"/>
    <property type="project" value="TreeGrafter"/>
</dbReference>
<feature type="compositionally biased region" description="Basic and acidic residues" evidence="3">
    <location>
        <begin position="218"/>
        <end position="235"/>
    </location>
</feature>
<keyword evidence="1 2" id="KW-0694">RNA-binding</keyword>
<dbReference type="SMART" id="SM01218">
    <property type="entry name" value="FoP_duplication"/>
    <property type="match status" value="1"/>
</dbReference>
<dbReference type="Pfam" id="PF00076">
    <property type="entry name" value="RRM_1"/>
    <property type="match status" value="1"/>
</dbReference>
<dbReference type="InterPro" id="IPR000504">
    <property type="entry name" value="RRM_dom"/>
</dbReference>
<dbReference type="InterPro" id="IPR051229">
    <property type="entry name" value="ALYREF_mRNA_export"/>
</dbReference>
<dbReference type="Pfam" id="PF13865">
    <property type="entry name" value="FoP_duplication"/>
    <property type="match status" value="1"/>
</dbReference>
<dbReference type="InterPro" id="IPR025715">
    <property type="entry name" value="FoP_C"/>
</dbReference>
<dbReference type="EMBL" id="ML976992">
    <property type="protein sequence ID" value="KAF1956314.1"/>
    <property type="molecule type" value="Genomic_DNA"/>
</dbReference>
<dbReference type="Proteomes" id="UP000800035">
    <property type="component" value="Unassembled WGS sequence"/>
</dbReference>
<dbReference type="PANTHER" id="PTHR19965">
    <property type="entry name" value="RNA AND EXPORT FACTOR BINDING PROTEIN"/>
    <property type="match status" value="1"/>
</dbReference>
<accession>A0A6A5TVH7</accession>
<dbReference type="OrthoDB" id="346839at2759"/>
<dbReference type="AlphaFoldDB" id="A0A6A5TVH7"/>
<feature type="compositionally biased region" description="Polar residues" evidence="3">
    <location>
        <begin position="175"/>
        <end position="186"/>
    </location>
</feature>
<evidence type="ECO:0000256" key="2">
    <source>
        <dbReference type="PROSITE-ProRule" id="PRU00176"/>
    </source>
</evidence>
<keyword evidence="6" id="KW-1185">Reference proteome</keyword>
<dbReference type="InterPro" id="IPR012677">
    <property type="entry name" value="Nucleotide-bd_a/b_plait_sf"/>
</dbReference>
<evidence type="ECO:0000313" key="6">
    <source>
        <dbReference type="Proteomes" id="UP000800035"/>
    </source>
</evidence>
<name>A0A6A5TVH7_9PLEO</name>
<dbReference type="PANTHER" id="PTHR19965:SF35">
    <property type="entry name" value="RNA ANNEALING PROTEIN YRA1"/>
    <property type="match status" value="1"/>
</dbReference>